<reference evidence="2" key="1">
    <citation type="submission" date="2023-06" db="EMBL/GenBank/DDBJ databases">
        <title>Robiginitalea aurantiacus sp. nov. and Algoriphagus sediminis sp. nov., isolated from coastal sediment.</title>
        <authorList>
            <person name="Zhou Z.Y."/>
            <person name="An J."/>
            <person name="Jia Y.W."/>
            <person name="Du Z.J."/>
        </authorList>
    </citation>
    <scope>NUCLEOTIDE SEQUENCE</scope>
    <source>
        <strain evidence="2">M39</strain>
    </source>
</reference>
<sequence>MLKSKFWQAFFALAPFISLILIFIGYGFFLFALLSTMHQGGDKPDPIALFGGVGVLATTIFIVFLISMGSLVFYIVHAAYNPNLRENNLLILWILLFLFTSGLGQFIYWIVEIVTKPEQAAVN</sequence>
<organism evidence="2 3">
    <name type="scientific">Robiginitalea aurantiaca</name>
    <dbReference type="NCBI Taxonomy" id="3056915"/>
    <lineage>
        <taxon>Bacteria</taxon>
        <taxon>Pseudomonadati</taxon>
        <taxon>Bacteroidota</taxon>
        <taxon>Flavobacteriia</taxon>
        <taxon>Flavobacteriales</taxon>
        <taxon>Flavobacteriaceae</taxon>
        <taxon>Robiginitalea</taxon>
    </lineage>
</organism>
<feature type="transmembrane region" description="Helical" evidence="1">
    <location>
        <begin position="6"/>
        <end position="35"/>
    </location>
</feature>
<evidence type="ECO:0008006" key="4">
    <source>
        <dbReference type="Google" id="ProtNLM"/>
    </source>
</evidence>
<accession>A0ABT7WCJ1</accession>
<name>A0ABT7WCJ1_9FLAO</name>
<evidence type="ECO:0000313" key="2">
    <source>
        <dbReference type="EMBL" id="MDM9630631.1"/>
    </source>
</evidence>
<keyword evidence="3" id="KW-1185">Reference proteome</keyword>
<protein>
    <recommendedName>
        <fullName evidence="4">Cardiolipin synthase N-terminal domain-containing protein</fullName>
    </recommendedName>
</protein>
<feature type="transmembrane region" description="Helical" evidence="1">
    <location>
        <begin position="47"/>
        <end position="77"/>
    </location>
</feature>
<dbReference type="Proteomes" id="UP001174839">
    <property type="component" value="Unassembled WGS sequence"/>
</dbReference>
<feature type="transmembrane region" description="Helical" evidence="1">
    <location>
        <begin position="89"/>
        <end position="111"/>
    </location>
</feature>
<dbReference type="RefSeq" id="WP_289724000.1">
    <property type="nucleotide sequence ID" value="NZ_JAUDUY010000002.1"/>
</dbReference>
<gene>
    <name evidence="2" type="ORF">QU605_04070</name>
</gene>
<keyword evidence="1" id="KW-0472">Membrane</keyword>
<proteinExistence type="predicted"/>
<keyword evidence="1" id="KW-1133">Transmembrane helix</keyword>
<evidence type="ECO:0000256" key="1">
    <source>
        <dbReference type="SAM" id="Phobius"/>
    </source>
</evidence>
<dbReference type="EMBL" id="JAUDUY010000002">
    <property type="protein sequence ID" value="MDM9630631.1"/>
    <property type="molecule type" value="Genomic_DNA"/>
</dbReference>
<keyword evidence="1" id="KW-0812">Transmembrane</keyword>
<evidence type="ECO:0000313" key="3">
    <source>
        <dbReference type="Proteomes" id="UP001174839"/>
    </source>
</evidence>
<comment type="caution">
    <text evidence="2">The sequence shown here is derived from an EMBL/GenBank/DDBJ whole genome shotgun (WGS) entry which is preliminary data.</text>
</comment>